<reference evidence="1" key="1">
    <citation type="submission" date="2020-03" db="EMBL/GenBank/DDBJ databases">
        <title>The deep terrestrial virosphere.</title>
        <authorList>
            <person name="Holmfeldt K."/>
            <person name="Nilsson E."/>
            <person name="Simone D."/>
            <person name="Lopez-Fernandez M."/>
            <person name="Wu X."/>
            <person name="de Brujin I."/>
            <person name="Lundin D."/>
            <person name="Andersson A."/>
            <person name="Bertilsson S."/>
            <person name="Dopson M."/>
        </authorList>
    </citation>
    <scope>NUCLEOTIDE SEQUENCE</scope>
    <source>
        <strain evidence="1">MM415A04315</strain>
    </source>
</reference>
<evidence type="ECO:0000313" key="1">
    <source>
        <dbReference type="EMBL" id="QJA69782.1"/>
    </source>
</evidence>
<sequence length="110" mass="13114">MLSRAEEVEATQQTTWLRCAWVAMKKNTDKKEDKMHIGCKHLDYETKFDDCKIITIEPEGWKYWERGKRWTDGSNPKNVQFCKRRGRINNIFSCINAEMSCYEKQEEKNG</sequence>
<gene>
    <name evidence="1" type="ORF">MM415A04315_0014</name>
</gene>
<dbReference type="AlphaFoldDB" id="A0A6M3JL95"/>
<accession>A0A6M3JL95</accession>
<protein>
    <submittedName>
        <fullName evidence="1">Uncharacterized protein</fullName>
    </submittedName>
</protein>
<proteinExistence type="predicted"/>
<dbReference type="EMBL" id="MT141735">
    <property type="protein sequence ID" value="QJA69782.1"/>
    <property type="molecule type" value="Genomic_DNA"/>
</dbReference>
<name>A0A6M3JL95_9ZZZZ</name>
<organism evidence="1">
    <name type="scientific">viral metagenome</name>
    <dbReference type="NCBI Taxonomy" id="1070528"/>
    <lineage>
        <taxon>unclassified sequences</taxon>
        <taxon>metagenomes</taxon>
        <taxon>organismal metagenomes</taxon>
    </lineage>
</organism>